<dbReference type="EMBL" id="AVPJ01000013">
    <property type="protein sequence ID" value="KGN31192.1"/>
    <property type="molecule type" value="Genomic_DNA"/>
</dbReference>
<accession>A0A0A0J528</accession>
<gene>
    <name evidence="2" type="ORF">N802_04645</name>
</gene>
<keyword evidence="1" id="KW-1133">Transmembrane helix</keyword>
<evidence type="ECO:0000313" key="2">
    <source>
        <dbReference type="EMBL" id="KGN31192.1"/>
    </source>
</evidence>
<evidence type="ECO:0000256" key="1">
    <source>
        <dbReference type="SAM" id="Phobius"/>
    </source>
</evidence>
<comment type="caution">
    <text evidence="2">The sequence shown here is derived from an EMBL/GenBank/DDBJ whole genome shotgun (WGS) entry which is preliminary data.</text>
</comment>
<name>A0A0A0J528_9MICO</name>
<feature type="transmembrane region" description="Helical" evidence="1">
    <location>
        <begin position="7"/>
        <end position="27"/>
    </location>
</feature>
<evidence type="ECO:0000313" key="3">
    <source>
        <dbReference type="Proteomes" id="UP000030002"/>
    </source>
</evidence>
<dbReference type="Proteomes" id="UP000030002">
    <property type="component" value="Unassembled WGS sequence"/>
</dbReference>
<organism evidence="2 3">
    <name type="scientific">Knoellia sinensis KCTC 19936</name>
    <dbReference type="NCBI Taxonomy" id="1385520"/>
    <lineage>
        <taxon>Bacteria</taxon>
        <taxon>Bacillati</taxon>
        <taxon>Actinomycetota</taxon>
        <taxon>Actinomycetes</taxon>
        <taxon>Micrococcales</taxon>
        <taxon>Intrasporangiaceae</taxon>
        <taxon>Knoellia</taxon>
    </lineage>
</organism>
<dbReference type="STRING" id="1385520.N802_04645"/>
<keyword evidence="1" id="KW-0472">Membrane</keyword>
<keyword evidence="1" id="KW-0812">Transmembrane</keyword>
<protein>
    <submittedName>
        <fullName evidence="2">Uncharacterized protein</fullName>
    </submittedName>
</protein>
<sequence length="84" mass="9648">MGDAEVGFYVNWSILPIFLVFALGVAWYATKVSGSWTRPWLGTKPVWWFVVLFLLPPFSYLYLAVTLFSNRHAPEAITGRRPVR</sequence>
<feature type="transmembrane region" description="Helical" evidence="1">
    <location>
        <begin position="47"/>
        <end position="68"/>
    </location>
</feature>
<dbReference type="RefSeq" id="WP_035917731.1">
    <property type="nucleotide sequence ID" value="NZ_AVPJ01000013.1"/>
</dbReference>
<dbReference type="AlphaFoldDB" id="A0A0A0J528"/>
<reference evidence="2 3" key="1">
    <citation type="submission" date="2013-08" db="EMBL/GenBank/DDBJ databases">
        <title>The genome sequence of Knoellia sinensis.</title>
        <authorList>
            <person name="Zhu W."/>
            <person name="Wang G."/>
        </authorList>
    </citation>
    <scope>NUCLEOTIDE SEQUENCE [LARGE SCALE GENOMIC DNA]</scope>
    <source>
        <strain evidence="2 3">KCTC 19936</strain>
    </source>
</reference>
<proteinExistence type="predicted"/>
<keyword evidence="3" id="KW-1185">Reference proteome</keyword>
<dbReference type="OrthoDB" id="4871137at2"/>